<name>A0A432MCJ5_9BACT</name>
<protein>
    <recommendedName>
        <fullName evidence="5">Peptidase S9 prolyl oligopeptidase catalytic domain-containing protein</fullName>
    </recommendedName>
</protein>
<dbReference type="SUPFAM" id="SSF53474">
    <property type="entry name" value="alpha/beta-Hydrolases"/>
    <property type="match status" value="1"/>
</dbReference>
<accession>A0A432MCJ5</accession>
<dbReference type="InterPro" id="IPR050955">
    <property type="entry name" value="Plant_Biomass_Hydrol_Est"/>
</dbReference>
<dbReference type="InterPro" id="IPR029058">
    <property type="entry name" value="AB_hydrolase_fold"/>
</dbReference>
<reference evidence="3 4" key="2">
    <citation type="submission" date="2019-01" db="EMBL/GenBank/DDBJ databases">
        <title>Tautonia sociabilis, a novel thermotolerant planctomycete of Isosphaeraceae family, isolated from a 4000 m deep subterranean habitat.</title>
        <authorList>
            <person name="Kovaleva O.L."/>
            <person name="Elcheninov A.G."/>
            <person name="Van Heerden E."/>
            <person name="Toshchakov S.V."/>
            <person name="Novikov A."/>
            <person name="Bonch-Osmolovskaya E.A."/>
            <person name="Kublanov I.V."/>
        </authorList>
    </citation>
    <scope>NUCLEOTIDE SEQUENCE [LARGE SCALE GENOMIC DNA]</scope>
    <source>
        <strain evidence="3 4">GM2012</strain>
    </source>
</reference>
<evidence type="ECO:0000313" key="4">
    <source>
        <dbReference type="Proteomes" id="UP000280296"/>
    </source>
</evidence>
<evidence type="ECO:0000313" key="3">
    <source>
        <dbReference type="EMBL" id="RUL81918.1"/>
    </source>
</evidence>
<organism evidence="3 4">
    <name type="scientific">Tautonia sociabilis</name>
    <dbReference type="NCBI Taxonomy" id="2080755"/>
    <lineage>
        <taxon>Bacteria</taxon>
        <taxon>Pseudomonadati</taxon>
        <taxon>Planctomycetota</taxon>
        <taxon>Planctomycetia</taxon>
        <taxon>Isosphaerales</taxon>
        <taxon>Isosphaeraceae</taxon>
        <taxon>Tautonia</taxon>
    </lineage>
</organism>
<dbReference type="AlphaFoldDB" id="A0A432MCJ5"/>
<gene>
    <name evidence="3" type="ORF">TsocGM_24220</name>
</gene>
<sequence>MTERTPRPRIATPTALALALALALLPLASATAQDDRHPPSDEQLAAIREKSAELAERLDRLDGALSPDQRAVGDAFADVAIFHKAAEWIVRHGEFFEERSAEWTIDALDRGLSRAEQALNGDRPWETAEGGVVRGFVSKVDGSVQPYAVYRPEGLDRGRRVRLDVVLHGRNARLNEVRFIRDHDGKPAEGIPTDRIVLHVYGRGNNAYRWAGETDVFEAIAAVRRTEQIDPARIVLRGFSMGGAGAWHLGLHFPSEWAAVEAGAGFSETIRYAKLDDLPEYQRKALHIYDAVDYALNAFGVPIVGYGGEEDPQLQASENIVEALRSLGIETTTEGLQTRAEGLEFLRVVGAGMGHRVDEESKAVIDAFLDENADHGVDADRPRVRFVSYTTKYHRAAWIQVPELIEHYRRATVEAEVDPEDPSVVAIATENVAVLAVERQVAETARIDGVELPLADAAGGLLPSVFYRRRGDSWEVLDYEQSRAIQTNAETRKHPGLQGPVDDAFTGPFLCVRGTGTPWNPGIHRWAVERLDRFAEEWDQWMRGELPIKDDVDVTDEDIRRFHLVLFGDPGSNLLIDRLLPRLPVGWVRGRVGFQSPYPAESHAPVLIAPNPLNVGRYVVVNSGHTFGADAFRGTNALLFPRLGDFAVIRIDREGGEVVESGYFDEGWKLAVPE</sequence>
<dbReference type="PANTHER" id="PTHR43037:SF1">
    <property type="entry name" value="BLL1128 PROTEIN"/>
    <property type="match status" value="1"/>
</dbReference>
<dbReference type="EMBL" id="RYZH01000080">
    <property type="protein sequence ID" value="RUL81918.1"/>
    <property type="molecule type" value="Genomic_DNA"/>
</dbReference>
<dbReference type="RefSeq" id="WP_126728039.1">
    <property type="nucleotide sequence ID" value="NZ_RYZH01000080.1"/>
</dbReference>
<keyword evidence="1 2" id="KW-0732">Signal</keyword>
<feature type="signal peptide" evidence="2">
    <location>
        <begin position="1"/>
        <end position="32"/>
    </location>
</feature>
<evidence type="ECO:0000256" key="2">
    <source>
        <dbReference type="SAM" id="SignalP"/>
    </source>
</evidence>
<dbReference type="Gene3D" id="3.40.50.1820">
    <property type="entry name" value="alpha/beta hydrolase"/>
    <property type="match status" value="1"/>
</dbReference>
<dbReference type="Proteomes" id="UP000280296">
    <property type="component" value="Unassembled WGS sequence"/>
</dbReference>
<reference evidence="3 4" key="1">
    <citation type="submission" date="2018-12" db="EMBL/GenBank/DDBJ databases">
        <authorList>
            <person name="Toschakov S.V."/>
        </authorList>
    </citation>
    <scope>NUCLEOTIDE SEQUENCE [LARGE SCALE GENOMIC DNA]</scope>
    <source>
        <strain evidence="3 4">GM2012</strain>
    </source>
</reference>
<dbReference type="PANTHER" id="PTHR43037">
    <property type="entry name" value="UNNAMED PRODUCT-RELATED"/>
    <property type="match status" value="1"/>
</dbReference>
<proteinExistence type="predicted"/>
<comment type="caution">
    <text evidence="3">The sequence shown here is derived from an EMBL/GenBank/DDBJ whole genome shotgun (WGS) entry which is preliminary data.</text>
</comment>
<dbReference type="OrthoDB" id="236649at2"/>
<keyword evidence="4" id="KW-1185">Reference proteome</keyword>
<evidence type="ECO:0008006" key="5">
    <source>
        <dbReference type="Google" id="ProtNLM"/>
    </source>
</evidence>
<feature type="chain" id="PRO_5019268522" description="Peptidase S9 prolyl oligopeptidase catalytic domain-containing protein" evidence="2">
    <location>
        <begin position="33"/>
        <end position="674"/>
    </location>
</feature>
<evidence type="ECO:0000256" key="1">
    <source>
        <dbReference type="ARBA" id="ARBA00022729"/>
    </source>
</evidence>